<evidence type="ECO:0000256" key="4">
    <source>
        <dbReference type="ARBA" id="ARBA00023163"/>
    </source>
</evidence>
<proteinExistence type="inferred from homology"/>
<dbReference type="FunFam" id="1.10.10.10:FF:000001">
    <property type="entry name" value="LysR family transcriptional regulator"/>
    <property type="match status" value="1"/>
</dbReference>
<comment type="caution">
    <text evidence="6">The sequence shown here is derived from an EMBL/GenBank/DDBJ whole genome shotgun (WGS) entry which is preliminary data.</text>
</comment>
<keyword evidence="2" id="KW-0805">Transcription regulation</keyword>
<accession>A0A7V8FJ79</accession>
<evidence type="ECO:0000256" key="2">
    <source>
        <dbReference type="ARBA" id="ARBA00023015"/>
    </source>
</evidence>
<dbReference type="InterPro" id="IPR036388">
    <property type="entry name" value="WH-like_DNA-bd_sf"/>
</dbReference>
<dbReference type="GO" id="GO:0003700">
    <property type="term" value="F:DNA-binding transcription factor activity"/>
    <property type="evidence" value="ECO:0007669"/>
    <property type="project" value="InterPro"/>
</dbReference>
<dbReference type="Pfam" id="PF00126">
    <property type="entry name" value="HTH_1"/>
    <property type="match status" value="1"/>
</dbReference>
<evidence type="ECO:0000256" key="3">
    <source>
        <dbReference type="ARBA" id="ARBA00023125"/>
    </source>
</evidence>
<evidence type="ECO:0000313" key="6">
    <source>
        <dbReference type="EMBL" id="KAF1017046.1"/>
    </source>
</evidence>
<dbReference type="AlphaFoldDB" id="A0A7V8FJ79"/>
<comment type="similarity">
    <text evidence="1">Belongs to the LysR transcriptional regulatory family.</text>
</comment>
<dbReference type="EMBL" id="WNDS01000001">
    <property type="protein sequence ID" value="KAF1017046.1"/>
    <property type="molecule type" value="Genomic_DNA"/>
</dbReference>
<dbReference type="PANTHER" id="PTHR30537:SF5">
    <property type="entry name" value="HTH-TYPE TRANSCRIPTIONAL ACTIVATOR TTDR-RELATED"/>
    <property type="match status" value="1"/>
</dbReference>
<reference evidence="7" key="1">
    <citation type="journal article" date="2020" name="MBio">
        <title>Horizontal gene transfer to a defensive symbiont with a reduced genome amongst a multipartite beetle microbiome.</title>
        <authorList>
            <person name="Waterworth S.C."/>
            <person name="Florez L.V."/>
            <person name="Rees E.R."/>
            <person name="Hertweck C."/>
            <person name="Kaltenpoth M."/>
            <person name="Kwan J.C."/>
        </authorList>
    </citation>
    <scope>NUCLEOTIDE SEQUENCE [LARGE SCALE GENOMIC DNA]</scope>
</reference>
<keyword evidence="3" id="KW-0238">DNA-binding</keyword>
<dbReference type="PROSITE" id="PS50931">
    <property type="entry name" value="HTH_LYSR"/>
    <property type="match status" value="1"/>
</dbReference>
<dbReference type="CDD" id="cd08422">
    <property type="entry name" value="PBP2_CrgA_like"/>
    <property type="match status" value="1"/>
</dbReference>
<evidence type="ECO:0000259" key="5">
    <source>
        <dbReference type="PROSITE" id="PS50931"/>
    </source>
</evidence>
<dbReference type="SUPFAM" id="SSF53850">
    <property type="entry name" value="Periplasmic binding protein-like II"/>
    <property type="match status" value="1"/>
</dbReference>
<dbReference type="InterPro" id="IPR058163">
    <property type="entry name" value="LysR-type_TF_proteobact-type"/>
</dbReference>
<dbReference type="InterPro" id="IPR005119">
    <property type="entry name" value="LysR_subst-bd"/>
</dbReference>
<dbReference type="Proteomes" id="UP000487117">
    <property type="component" value="Unassembled WGS sequence"/>
</dbReference>
<protein>
    <submittedName>
        <fullName evidence="6">HTH-type transcriptional regulator DmlR</fullName>
    </submittedName>
</protein>
<dbReference type="GO" id="GO:0003677">
    <property type="term" value="F:DNA binding"/>
    <property type="evidence" value="ECO:0007669"/>
    <property type="project" value="UniProtKB-KW"/>
</dbReference>
<evidence type="ECO:0000256" key="1">
    <source>
        <dbReference type="ARBA" id="ARBA00009437"/>
    </source>
</evidence>
<keyword evidence="4" id="KW-0804">Transcription</keyword>
<organism evidence="6 7">
    <name type="scientific">Stenotrophomonas maltophilia</name>
    <name type="common">Pseudomonas maltophilia</name>
    <name type="synonym">Xanthomonas maltophilia</name>
    <dbReference type="NCBI Taxonomy" id="40324"/>
    <lineage>
        <taxon>Bacteria</taxon>
        <taxon>Pseudomonadati</taxon>
        <taxon>Pseudomonadota</taxon>
        <taxon>Gammaproteobacteria</taxon>
        <taxon>Lysobacterales</taxon>
        <taxon>Lysobacteraceae</taxon>
        <taxon>Stenotrophomonas</taxon>
        <taxon>Stenotrophomonas maltophilia group</taxon>
    </lineage>
</organism>
<gene>
    <name evidence="6" type="primary">dmlR_4</name>
    <name evidence="6" type="ORF">GAK31_00305</name>
</gene>
<evidence type="ECO:0000313" key="7">
    <source>
        <dbReference type="Proteomes" id="UP000487117"/>
    </source>
</evidence>
<dbReference type="InterPro" id="IPR000847">
    <property type="entry name" value="LysR_HTH_N"/>
</dbReference>
<dbReference type="Gene3D" id="3.40.190.290">
    <property type="match status" value="1"/>
</dbReference>
<dbReference type="PANTHER" id="PTHR30537">
    <property type="entry name" value="HTH-TYPE TRANSCRIPTIONAL REGULATOR"/>
    <property type="match status" value="1"/>
</dbReference>
<dbReference type="InterPro" id="IPR036390">
    <property type="entry name" value="WH_DNA-bd_sf"/>
</dbReference>
<dbReference type="SUPFAM" id="SSF46785">
    <property type="entry name" value="Winged helix' DNA-binding domain"/>
    <property type="match status" value="1"/>
</dbReference>
<dbReference type="Gene3D" id="1.10.10.10">
    <property type="entry name" value="Winged helix-like DNA-binding domain superfamily/Winged helix DNA-binding domain"/>
    <property type="match status" value="1"/>
</dbReference>
<sequence length="304" mass="33098">MSSDGRLLSGMSVLPAVVEAGSFSRAGEVLGMSTSGVSRAITRLEERLGIRLLERSTRSLRLTHEGARLYEQAAPHLEGLEEAASHVSGAAVSVRGRLRVSLNRIFARQLLAPRLHELHRRYPGLELVTVPPLDSGELIGEGIDVAVRFGPQPASTMSSRLLLQTRVMTVAAPAYLARCGRPVRPEDLAGHACIQYIDPQRGRPFEWEFHRQGQVVPVDTQGPLTTGDVDLMVQACVAGAGIAQTLELNVRELLDQGRLVDLFPDCPDEVYPLYAVRPSRRLAPAAVEAFLDFCVEICAPADPR</sequence>
<feature type="domain" description="HTH lysR-type" evidence="5">
    <location>
        <begin position="16"/>
        <end position="63"/>
    </location>
</feature>
<name>A0A7V8FJ79_STEMA</name>
<dbReference type="Pfam" id="PF03466">
    <property type="entry name" value="LysR_substrate"/>
    <property type="match status" value="1"/>
</dbReference>